<keyword evidence="5" id="KW-0819">tRNA processing</keyword>
<keyword evidence="6" id="KW-0479">Metal-binding</keyword>
<evidence type="ECO:0000313" key="11">
    <source>
        <dbReference type="EMBL" id="KOH45282.1"/>
    </source>
</evidence>
<evidence type="ECO:0000256" key="9">
    <source>
        <dbReference type="ARBA" id="ARBA00022842"/>
    </source>
</evidence>
<dbReference type="Proteomes" id="UP000036958">
    <property type="component" value="Unassembled WGS sequence"/>
</dbReference>
<comment type="similarity">
    <text evidence="2">Belongs to the TsaE family.</text>
</comment>
<evidence type="ECO:0000256" key="6">
    <source>
        <dbReference type="ARBA" id="ARBA00022723"/>
    </source>
</evidence>
<sequence length="140" mass="16027">MFSIQINTIEELPQAAEAFLRHFQNERIFAFYGKMGAGKTTLIKALCRALGSTDPITSPTFALVNEYSTAGNERIFHFDFYRIKNIEEALDIGFDDYVYSGKYCMMEWPENIEDLLPEKIVKVEIEVLDSSARRITANIV</sequence>
<keyword evidence="8" id="KW-0067">ATP-binding</keyword>
<dbReference type="PANTHER" id="PTHR33540">
    <property type="entry name" value="TRNA THREONYLCARBAMOYLADENOSINE BIOSYNTHESIS PROTEIN TSAE"/>
    <property type="match status" value="1"/>
</dbReference>
<keyword evidence="11" id="KW-0378">Hydrolase</keyword>
<evidence type="ECO:0000256" key="7">
    <source>
        <dbReference type="ARBA" id="ARBA00022741"/>
    </source>
</evidence>
<evidence type="ECO:0000256" key="5">
    <source>
        <dbReference type="ARBA" id="ARBA00022694"/>
    </source>
</evidence>
<dbReference type="GO" id="GO:0005524">
    <property type="term" value="F:ATP binding"/>
    <property type="evidence" value="ECO:0007669"/>
    <property type="project" value="UniProtKB-KW"/>
</dbReference>
<keyword evidence="9" id="KW-0460">Magnesium</keyword>
<comment type="subcellular location">
    <subcellularLocation>
        <location evidence="1">Cytoplasm</location>
    </subcellularLocation>
</comment>
<reference evidence="12" key="1">
    <citation type="submission" date="2015-07" db="EMBL/GenBank/DDBJ databases">
        <title>Genome sequencing of Sunxiuqinia dokdonensis strain SK.</title>
        <authorList>
            <person name="Ahn S."/>
            <person name="Kim B.-C."/>
        </authorList>
    </citation>
    <scope>NUCLEOTIDE SEQUENCE [LARGE SCALE GENOMIC DNA]</scope>
    <source>
        <strain evidence="12">SK</strain>
    </source>
</reference>
<dbReference type="EMBL" id="LGIA01000146">
    <property type="protein sequence ID" value="KOH45282.1"/>
    <property type="molecule type" value="Genomic_DNA"/>
</dbReference>
<dbReference type="OrthoDB" id="9815896at2"/>
<dbReference type="GO" id="GO:0046872">
    <property type="term" value="F:metal ion binding"/>
    <property type="evidence" value="ECO:0007669"/>
    <property type="project" value="UniProtKB-KW"/>
</dbReference>
<evidence type="ECO:0000256" key="3">
    <source>
        <dbReference type="ARBA" id="ARBA00019010"/>
    </source>
</evidence>
<dbReference type="GO" id="GO:0002949">
    <property type="term" value="P:tRNA threonylcarbamoyladenosine modification"/>
    <property type="evidence" value="ECO:0007669"/>
    <property type="project" value="InterPro"/>
</dbReference>
<dbReference type="AlphaFoldDB" id="A0A0L8VAS5"/>
<evidence type="ECO:0000313" key="12">
    <source>
        <dbReference type="Proteomes" id="UP000036958"/>
    </source>
</evidence>
<evidence type="ECO:0000256" key="8">
    <source>
        <dbReference type="ARBA" id="ARBA00022840"/>
    </source>
</evidence>
<protein>
    <recommendedName>
        <fullName evidence="3">tRNA threonylcarbamoyladenosine biosynthesis protein TsaE</fullName>
    </recommendedName>
    <alternativeName>
        <fullName evidence="10">t(6)A37 threonylcarbamoyladenosine biosynthesis protein TsaE</fullName>
    </alternativeName>
</protein>
<dbReference type="InterPro" id="IPR027417">
    <property type="entry name" value="P-loop_NTPase"/>
</dbReference>
<proteinExistence type="inferred from homology"/>
<keyword evidence="4" id="KW-0963">Cytoplasm</keyword>
<dbReference type="SUPFAM" id="SSF52540">
    <property type="entry name" value="P-loop containing nucleoside triphosphate hydrolases"/>
    <property type="match status" value="1"/>
</dbReference>
<dbReference type="NCBIfam" id="TIGR00150">
    <property type="entry name" value="T6A_YjeE"/>
    <property type="match status" value="1"/>
</dbReference>
<keyword evidence="12" id="KW-1185">Reference proteome</keyword>
<dbReference type="STRING" id="1409788.NC99_18900"/>
<evidence type="ECO:0000256" key="4">
    <source>
        <dbReference type="ARBA" id="ARBA00022490"/>
    </source>
</evidence>
<dbReference type="InterPro" id="IPR003442">
    <property type="entry name" value="T6A_TsaE"/>
</dbReference>
<dbReference type="RefSeq" id="WP_053182338.1">
    <property type="nucleotide sequence ID" value="NZ_LGIA01000146.1"/>
</dbReference>
<keyword evidence="7" id="KW-0547">Nucleotide-binding</keyword>
<evidence type="ECO:0000256" key="10">
    <source>
        <dbReference type="ARBA" id="ARBA00032441"/>
    </source>
</evidence>
<evidence type="ECO:0000256" key="1">
    <source>
        <dbReference type="ARBA" id="ARBA00004496"/>
    </source>
</evidence>
<dbReference type="GO" id="GO:0016787">
    <property type="term" value="F:hydrolase activity"/>
    <property type="evidence" value="ECO:0007669"/>
    <property type="project" value="UniProtKB-KW"/>
</dbReference>
<dbReference type="Pfam" id="PF02367">
    <property type="entry name" value="TsaE"/>
    <property type="match status" value="1"/>
</dbReference>
<evidence type="ECO:0000256" key="2">
    <source>
        <dbReference type="ARBA" id="ARBA00007599"/>
    </source>
</evidence>
<accession>A0A0L8VAS5</accession>
<name>A0A0L8VAS5_9BACT</name>
<dbReference type="PANTHER" id="PTHR33540:SF2">
    <property type="entry name" value="TRNA THREONYLCARBAMOYLADENOSINE BIOSYNTHESIS PROTEIN TSAE"/>
    <property type="match status" value="1"/>
</dbReference>
<gene>
    <name evidence="11" type="ORF">NC99_18900</name>
</gene>
<dbReference type="Gene3D" id="3.40.50.300">
    <property type="entry name" value="P-loop containing nucleotide triphosphate hydrolases"/>
    <property type="match status" value="1"/>
</dbReference>
<organism evidence="11 12">
    <name type="scientific">Sunxiuqinia dokdonensis</name>
    <dbReference type="NCBI Taxonomy" id="1409788"/>
    <lineage>
        <taxon>Bacteria</taxon>
        <taxon>Pseudomonadati</taxon>
        <taxon>Bacteroidota</taxon>
        <taxon>Bacteroidia</taxon>
        <taxon>Marinilabiliales</taxon>
        <taxon>Prolixibacteraceae</taxon>
        <taxon>Sunxiuqinia</taxon>
    </lineage>
</organism>
<dbReference type="PATRIC" id="fig|1409788.3.peg.1958"/>
<comment type="caution">
    <text evidence="11">The sequence shown here is derived from an EMBL/GenBank/DDBJ whole genome shotgun (WGS) entry which is preliminary data.</text>
</comment>
<dbReference type="GO" id="GO:0005737">
    <property type="term" value="C:cytoplasm"/>
    <property type="evidence" value="ECO:0007669"/>
    <property type="project" value="UniProtKB-SubCell"/>
</dbReference>